<accession>A0ABU5WDF3</accession>
<dbReference type="InterPro" id="IPR001584">
    <property type="entry name" value="Integrase_cat-core"/>
</dbReference>
<feature type="domain" description="Integrase catalytic" evidence="2">
    <location>
        <begin position="1"/>
        <end position="179"/>
    </location>
</feature>
<gene>
    <name evidence="3" type="primary">istA</name>
    <name evidence="3" type="ORF">VCX44_24965</name>
</gene>
<organism evidence="3 4">
    <name type="scientific">Aeromonas caviae</name>
    <name type="common">Aeromonas punctata</name>
    <dbReference type="NCBI Taxonomy" id="648"/>
    <lineage>
        <taxon>Bacteria</taxon>
        <taxon>Pseudomonadati</taxon>
        <taxon>Pseudomonadota</taxon>
        <taxon>Gammaproteobacteria</taxon>
        <taxon>Aeromonadales</taxon>
        <taxon>Aeromonadaceae</taxon>
        <taxon>Aeromonas</taxon>
    </lineage>
</organism>
<dbReference type="PROSITE" id="PS50994">
    <property type="entry name" value="INTEGRASE"/>
    <property type="match status" value="1"/>
</dbReference>
<reference evidence="3 4" key="1">
    <citation type="submission" date="2023-12" db="EMBL/GenBank/DDBJ databases">
        <title>Characterization of antibiotic resistance in Aeromonas spp. in hospital effluent.</title>
        <authorList>
            <person name="Negoseki B.R.S."/>
            <person name="Krul D."/>
            <person name="Siqueira A.C."/>
            <person name="Almeida M."/>
            <person name="Mesa D."/>
            <person name="Conte D."/>
            <person name="Dalla-Costa L.M."/>
        </authorList>
    </citation>
    <scope>NUCLEOTIDE SEQUENCE [LARGE SCALE GENOMIC DNA]</scope>
    <source>
        <strain evidence="3 4">36v</strain>
    </source>
</reference>
<dbReference type="EMBL" id="JAYGOJ010000332">
    <property type="protein sequence ID" value="MEA9438942.1"/>
    <property type="molecule type" value="Genomic_DNA"/>
</dbReference>
<dbReference type="InterPro" id="IPR036397">
    <property type="entry name" value="RNaseH_sf"/>
</dbReference>
<evidence type="ECO:0000313" key="3">
    <source>
        <dbReference type="EMBL" id="MEA9438942.1"/>
    </source>
</evidence>
<name>A0ABU5WDF3_AERCA</name>
<evidence type="ECO:0000313" key="4">
    <source>
        <dbReference type="Proteomes" id="UP001304847"/>
    </source>
</evidence>
<dbReference type="PANTHER" id="PTHR35004">
    <property type="entry name" value="TRANSPOSASE RV3428C-RELATED"/>
    <property type="match status" value="1"/>
</dbReference>
<dbReference type="InterPro" id="IPR012337">
    <property type="entry name" value="RNaseH-like_sf"/>
</dbReference>
<keyword evidence="4" id="KW-1185">Reference proteome</keyword>
<dbReference type="Proteomes" id="UP001304847">
    <property type="component" value="Unassembled WGS sequence"/>
</dbReference>
<dbReference type="NCBIfam" id="NF033546">
    <property type="entry name" value="transpos_IS21"/>
    <property type="match status" value="1"/>
</dbReference>
<dbReference type="PANTHER" id="PTHR35004:SF8">
    <property type="entry name" value="TRANSPOSASE RV3428C-RELATED"/>
    <property type="match status" value="1"/>
</dbReference>
<evidence type="ECO:0000256" key="1">
    <source>
        <dbReference type="ARBA" id="ARBA00009277"/>
    </source>
</evidence>
<dbReference type="SUPFAM" id="SSF53098">
    <property type="entry name" value="Ribonuclease H-like"/>
    <property type="match status" value="1"/>
</dbReference>
<proteinExistence type="inferred from homology"/>
<protein>
    <submittedName>
        <fullName evidence="3">IS21 family transposase</fullName>
    </submittedName>
</protein>
<comment type="similarity">
    <text evidence="1">Belongs to the transposase IS21/IS408/IS1162 family.</text>
</comment>
<evidence type="ECO:0000259" key="2">
    <source>
        <dbReference type="PROSITE" id="PS50994"/>
    </source>
</evidence>
<dbReference type="RefSeq" id="WP_323581225.1">
    <property type="nucleotide sequence ID" value="NZ_JAYGOJ010000332.1"/>
</dbReference>
<dbReference type="InterPro" id="IPR054353">
    <property type="entry name" value="IstA-like_C"/>
</dbReference>
<sequence>MYQPGEMLFVDFCGKTMPIIDPDTGEISQAQIFVGTLGSSGYLFATAVPSQTIANWLQAHIRMLEHIDGVPRYIVPDNLKSAVTKNTPTSVQLNSAYIEFAEHYEFIILPARPRKPRDKSLAEVGVQIVQRWVLARLRHQSFFHIEELNQALAFWMGKLNARVTRTYPKSRIDRFKEQDRQALRPLSHERYAYSQWRHQVRVDEFYHVRFGERHYSVPYTLTHQLVDLRANENQLDIYFQRRKVATHSIDKTSGFTTDPNHQPSHHQHHFLDTQEALLQWAEDIGPATSEFVKRNFQERRDFANGLKGVRALRRAVRREAWTDRLEAACQYALERNILTFERLNSILKHERYKRTQPQVTTTPAHENLRGADYFSLLDEESEQC</sequence>
<comment type="caution">
    <text evidence="3">The sequence shown here is derived from an EMBL/GenBank/DDBJ whole genome shotgun (WGS) entry which is preliminary data.</text>
</comment>
<dbReference type="Pfam" id="PF22483">
    <property type="entry name" value="Mu-transpos_C_2"/>
    <property type="match status" value="1"/>
</dbReference>
<dbReference type="Gene3D" id="3.30.420.10">
    <property type="entry name" value="Ribonuclease H-like superfamily/Ribonuclease H"/>
    <property type="match status" value="1"/>
</dbReference>